<evidence type="ECO:0000313" key="2">
    <source>
        <dbReference type="EMBL" id="EGC03403.1"/>
    </source>
</evidence>
<organism evidence="2 3">
    <name type="scientific">Ruminococcus albus 8</name>
    <dbReference type="NCBI Taxonomy" id="246199"/>
    <lineage>
        <taxon>Bacteria</taxon>
        <taxon>Bacillati</taxon>
        <taxon>Bacillota</taxon>
        <taxon>Clostridia</taxon>
        <taxon>Eubacteriales</taxon>
        <taxon>Oscillospiraceae</taxon>
        <taxon>Ruminococcus</taxon>
    </lineage>
</organism>
<dbReference type="AlphaFoldDB" id="E9SBC1"/>
<proteinExistence type="predicted"/>
<reference evidence="2 3" key="1">
    <citation type="submission" date="2011-02" db="EMBL/GenBank/DDBJ databases">
        <authorList>
            <person name="Nelson K.E."/>
            <person name="Sutton G."/>
            <person name="Torralba M."/>
            <person name="Durkin S."/>
            <person name="Harkins D."/>
            <person name="Montgomery R."/>
            <person name="Ziemer C."/>
            <person name="Klaassens E."/>
            <person name="Ocuiv P."/>
            <person name="Morrison M."/>
        </authorList>
    </citation>
    <scope>NUCLEOTIDE SEQUENCE [LARGE SCALE GENOMIC DNA]</scope>
    <source>
        <strain evidence="2 3">8</strain>
    </source>
</reference>
<evidence type="ECO:0000313" key="3">
    <source>
        <dbReference type="Proteomes" id="UP000004259"/>
    </source>
</evidence>
<evidence type="ECO:0000256" key="1">
    <source>
        <dbReference type="SAM" id="Phobius"/>
    </source>
</evidence>
<keyword evidence="1" id="KW-1133">Transmembrane helix</keyword>
<comment type="caution">
    <text evidence="2">The sequence shown here is derived from an EMBL/GenBank/DDBJ whole genome shotgun (WGS) entry which is preliminary data.</text>
</comment>
<keyword evidence="3" id="KW-1185">Reference proteome</keyword>
<accession>E9SBC1</accession>
<dbReference type="eggNOG" id="ENOG5033IS9">
    <property type="taxonomic scope" value="Bacteria"/>
</dbReference>
<feature type="transmembrane region" description="Helical" evidence="1">
    <location>
        <begin position="24"/>
        <end position="43"/>
    </location>
</feature>
<gene>
    <name evidence="2" type="ORF">CUS_6594</name>
</gene>
<keyword evidence="1" id="KW-0472">Membrane</keyword>
<keyword evidence="1" id="KW-0812">Transmembrane</keyword>
<feature type="transmembrane region" description="Helical" evidence="1">
    <location>
        <begin position="55"/>
        <end position="76"/>
    </location>
</feature>
<dbReference type="Proteomes" id="UP000004259">
    <property type="component" value="Unassembled WGS sequence"/>
</dbReference>
<protein>
    <submittedName>
        <fullName evidence="2">Conserved domain protein</fullName>
    </submittedName>
</protein>
<dbReference type="STRING" id="246199.CUS_6594"/>
<sequence>MVSVSGICMKFYVVYYISPAVEDTIVFVLLQLAVIAVYFIRPLTVKKFRAVYRGVSEFFVLTTFLFRGIIIVGPIWTWR</sequence>
<dbReference type="EMBL" id="ADKM02000066">
    <property type="protein sequence ID" value="EGC03403.1"/>
    <property type="molecule type" value="Genomic_DNA"/>
</dbReference>
<name>E9SBC1_RUMAL</name>